<dbReference type="AlphaFoldDB" id="I3YJK9"/>
<protein>
    <submittedName>
        <fullName evidence="1">Uncharacterized protein</fullName>
    </submittedName>
</protein>
<reference evidence="2" key="1">
    <citation type="journal article" date="2013" name="Stand. Genomic Sci.">
        <title>Complete genome sequence of the bile-resistant pigment-producing anaerobe Alistipes finegoldii type strain (AHN2437(T)).</title>
        <authorList>
            <person name="Mavromatis K."/>
            <person name="Stackebrandt E."/>
            <person name="Munk C."/>
            <person name="Lapidus A."/>
            <person name="Nolan M."/>
            <person name="Lucas S."/>
            <person name="Hammon N."/>
            <person name="Deshpande S."/>
            <person name="Cheng J.F."/>
            <person name="Tapia R."/>
            <person name="Goodwin L.A."/>
            <person name="Pitluck S."/>
            <person name="Liolios K."/>
            <person name="Pagani I."/>
            <person name="Ivanova N."/>
            <person name="Mikhailova N."/>
            <person name="Huntemann M."/>
            <person name="Pati A."/>
            <person name="Chen A."/>
            <person name="Palaniappan K."/>
            <person name="Land M."/>
            <person name="Hauser L."/>
            <person name="Rohde M."/>
            <person name="Gronow S."/>
            <person name="Goker M."/>
            <person name="Detter J.C."/>
            <person name="Bristow J."/>
            <person name="Eisen J.A."/>
            <person name="Markowitz V."/>
            <person name="Hugenholtz P."/>
            <person name="Kyrpides N.C."/>
            <person name="Klenk H.P."/>
            <person name="Woyke T."/>
        </authorList>
    </citation>
    <scope>NUCLEOTIDE SEQUENCE</scope>
    <source>
        <strain evidence="2">DSM 17242 / JCM 16770 / AHN 2437 / CCUG 46020 / CIP 107999</strain>
    </source>
</reference>
<dbReference type="PATRIC" id="fig|679935.3.peg.746"/>
<dbReference type="STRING" id="679935.Alfi_0804"/>
<organism evidence="1 2">
    <name type="scientific">Alistipes finegoldii (strain DSM 17242 / JCM 16770 / CCUG 46020 / CIP 107999 / KCTC 15236 / AHN 2437)</name>
    <dbReference type="NCBI Taxonomy" id="679935"/>
    <lineage>
        <taxon>Bacteria</taxon>
        <taxon>Pseudomonadati</taxon>
        <taxon>Bacteroidota</taxon>
        <taxon>Bacteroidia</taxon>
        <taxon>Bacteroidales</taxon>
        <taxon>Rikenellaceae</taxon>
        <taxon>Alistipes</taxon>
    </lineage>
</organism>
<evidence type="ECO:0000313" key="2">
    <source>
        <dbReference type="Proteomes" id="UP000006052"/>
    </source>
</evidence>
<dbReference type="KEGG" id="afd:Alfi_0804"/>
<accession>I3YJK9</accession>
<dbReference type="RefSeq" id="WP_014774861.1">
    <property type="nucleotide sequence ID" value="NC_018011.1"/>
</dbReference>
<proteinExistence type="predicted"/>
<evidence type="ECO:0000313" key="1">
    <source>
        <dbReference type="EMBL" id="AFL77177.1"/>
    </source>
</evidence>
<gene>
    <name evidence="1" type="ordered locus">Alfi_0804</name>
</gene>
<dbReference type="EMBL" id="CP003274">
    <property type="protein sequence ID" value="AFL77177.1"/>
    <property type="molecule type" value="Genomic_DNA"/>
</dbReference>
<dbReference type="HOGENOM" id="CLU_189889_1_0_10"/>
<name>I3YJK9_ALIFI</name>
<sequence length="76" mass="8768">MNNTRRKHLRDLIEKTEGIKSEIEEIRTEEEEYYNNMPEAFQDGDKGDRAQTVIEYLDEAMTAAGDVIENLTSATE</sequence>
<dbReference type="Proteomes" id="UP000006052">
    <property type="component" value="Chromosome"/>
</dbReference>